<keyword evidence="1" id="KW-0812">Transmembrane</keyword>
<gene>
    <name evidence="2" type="ORF">LX64_04870</name>
</gene>
<sequence length="79" mass="8899">MGQEYSNSRGGNRYRPLGELIRGLFFVGFALMFVFAEQLGINLSWSMNVRYAIGAVLGLYGLFRIYRGITGILSKDERA</sequence>
<proteinExistence type="predicted"/>
<evidence type="ECO:0000313" key="2">
    <source>
        <dbReference type="EMBL" id="RAI98508.1"/>
    </source>
</evidence>
<feature type="transmembrane region" description="Helical" evidence="1">
    <location>
        <begin position="20"/>
        <end position="36"/>
    </location>
</feature>
<organism evidence="2 3">
    <name type="scientific">Chitinophaga skermanii</name>
    <dbReference type="NCBI Taxonomy" id="331697"/>
    <lineage>
        <taxon>Bacteria</taxon>
        <taxon>Pseudomonadati</taxon>
        <taxon>Bacteroidota</taxon>
        <taxon>Chitinophagia</taxon>
        <taxon>Chitinophagales</taxon>
        <taxon>Chitinophagaceae</taxon>
        <taxon>Chitinophaga</taxon>
    </lineage>
</organism>
<evidence type="ECO:0000313" key="3">
    <source>
        <dbReference type="Proteomes" id="UP000249547"/>
    </source>
</evidence>
<comment type="caution">
    <text evidence="2">The sequence shown here is derived from an EMBL/GenBank/DDBJ whole genome shotgun (WGS) entry which is preliminary data.</text>
</comment>
<feature type="transmembrane region" description="Helical" evidence="1">
    <location>
        <begin position="48"/>
        <end position="66"/>
    </location>
</feature>
<keyword evidence="1" id="KW-0472">Membrane</keyword>
<accession>A0A327Q257</accession>
<reference evidence="2 3" key="1">
    <citation type="submission" date="2018-06" db="EMBL/GenBank/DDBJ databases">
        <title>Genomic Encyclopedia of Archaeal and Bacterial Type Strains, Phase II (KMG-II): from individual species to whole genera.</title>
        <authorList>
            <person name="Goeker M."/>
        </authorList>
    </citation>
    <scope>NUCLEOTIDE SEQUENCE [LARGE SCALE GENOMIC DNA]</scope>
    <source>
        <strain evidence="2 3">DSM 23857</strain>
    </source>
</reference>
<protein>
    <submittedName>
        <fullName evidence="2">Uncharacterized protein</fullName>
    </submittedName>
</protein>
<keyword evidence="3" id="KW-1185">Reference proteome</keyword>
<dbReference type="EMBL" id="QLLL01000012">
    <property type="protein sequence ID" value="RAI98508.1"/>
    <property type="molecule type" value="Genomic_DNA"/>
</dbReference>
<dbReference type="Proteomes" id="UP000249547">
    <property type="component" value="Unassembled WGS sequence"/>
</dbReference>
<dbReference type="AlphaFoldDB" id="A0A327Q257"/>
<evidence type="ECO:0000256" key="1">
    <source>
        <dbReference type="SAM" id="Phobius"/>
    </source>
</evidence>
<name>A0A327Q257_9BACT</name>
<keyword evidence="1" id="KW-1133">Transmembrane helix</keyword>